<dbReference type="Proteomes" id="UP001223978">
    <property type="component" value="Unassembled WGS sequence"/>
</dbReference>
<dbReference type="EMBL" id="JASCIQ010000044">
    <property type="protein sequence ID" value="MDI3408313.1"/>
    <property type="molecule type" value="Genomic_DNA"/>
</dbReference>
<dbReference type="RefSeq" id="WP_282546223.1">
    <property type="nucleotide sequence ID" value="NZ_JASCIQ010000044.1"/>
</dbReference>
<comment type="caution">
    <text evidence="1">The sequence shown here is derived from an EMBL/GenBank/DDBJ whole genome shotgun (WGS) entry which is preliminary data.</text>
</comment>
<proteinExistence type="predicted"/>
<reference evidence="1 2" key="1">
    <citation type="submission" date="2023-05" db="EMBL/GenBank/DDBJ databases">
        <title>Draft genome sequence of Streptomyces sp. B-S-A6 isolated from a cave soil in Thailand.</title>
        <authorList>
            <person name="Chamroensaksri N."/>
            <person name="Muangham S."/>
        </authorList>
    </citation>
    <scope>NUCLEOTIDE SEQUENCE [LARGE SCALE GENOMIC DNA]</scope>
    <source>
        <strain evidence="1 2">B-S-A6</strain>
    </source>
</reference>
<keyword evidence="2" id="KW-1185">Reference proteome</keyword>
<organism evidence="1 2">
    <name type="scientific">Streptomyces cavernicola</name>
    <dbReference type="NCBI Taxonomy" id="3043613"/>
    <lineage>
        <taxon>Bacteria</taxon>
        <taxon>Bacillati</taxon>
        <taxon>Actinomycetota</taxon>
        <taxon>Actinomycetes</taxon>
        <taxon>Kitasatosporales</taxon>
        <taxon>Streptomycetaceae</taxon>
        <taxon>Streptomyces</taxon>
    </lineage>
</organism>
<protein>
    <submittedName>
        <fullName evidence="1">Uncharacterized protein</fullName>
    </submittedName>
</protein>
<evidence type="ECO:0000313" key="1">
    <source>
        <dbReference type="EMBL" id="MDI3408313.1"/>
    </source>
</evidence>
<name>A0ABT6SJE4_9ACTN</name>
<sequence length="62" mass="7084">MSRASDLYALYLQASQAYHQHLNTCPSCEPGGLRQCGVGVRLLEIRAHRDNDYLKHQKEQRG</sequence>
<gene>
    <name evidence="1" type="ORF">QIS96_31405</name>
</gene>
<evidence type="ECO:0000313" key="2">
    <source>
        <dbReference type="Proteomes" id="UP001223978"/>
    </source>
</evidence>
<accession>A0ABT6SJE4</accession>